<evidence type="ECO:0000256" key="2">
    <source>
        <dbReference type="SAM" id="MobiDB-lite"/>
    </source>
</evidence>
<comment type="caution">
    <text evidence="3">The sequence shown here is derived from an EMBL/GenBank/DDBJ whole genome shotgun (WGS) entry which is preliminary data.</text>
</comment>
<keyword evidence="4" id="KW-1185">Reference proteome</keyword>
<organism evidence="3 4">
    <name type="scientific">Coemansia javaensis</name>
    <dbReference type="NCBI Taxonomy" id="2761396"/>
    <lineage>
        <taxon>Eukaryota</taxon>
        <taxon>Fungi</taxon>
        <taxon>Fungi incertae sedis</taxon>
        <taxon>Zoopagomycota</taxon>
        <taxon>Kickxellomycotina</taxon>
        <taxon>Kickxellomycetes</taxon>
        <taxon>Kickxellales</taxon>
        <taxon>Kickxellaceae</taxon>
        <taxon>Coemansia</taxon>
    </lineage>
</organism>
<feature type="region of interest" description="Disordered" evidence="2">
    <location>
        <begin position="96"/>
        <end position="149"/>
    </location>
</feature>
<feature type="region of interest" description="Disordered" evidence="2">
    <location>
        <begin position="232"/>
        <end position="257"/>
    </location>
</feature>
<gene>
    <name evidence="3" type="ORF">H4R18_000856</name>
</gene>
<dbReference type="PANTHER" id="PTHR21541">
    <property type="entry name" value="BTB POZ DOMAIN CONTAINING 12"/>
    <property type="match status" value="1"/>
</dbReference>
<feature type="coiled-coil region" evidence="1">
    <location>
        <begin position="161"/>
        <end position="188"/>
    </location>
</feature>
<keyword evidence="1" id="KW-0175">Coiled coil</keyword>
<evidence type="ECO:0000313" key="4">
    <source>
        <dbReference type="Proteomes" id="UP001140217"/>
    </source>
</evidence>
<dbReference type="PANTHER" id="PTHR21541:SF3">
    <property type="entry name" value="STRUCTURE-SPECIFIC ENDONUCLEASE SUBUNIT SLX4"/>
    <property type="match status" value="1"/>
</dbReference>
<proteinExistence type="predicted"/>
<accession>A0A9W8LL53</accession>
<dbReference type="EMBL" id="JANBUL010000018">
    <property type="protein sequence ID" value="KAJ2784931.1"/>
    <property type="molecule type" value="Genomic_DNA"/>
</dbReference>
<dbReference type="Proteomes" id="UP001140217">
    <property type="component" value="Unassembled WGS sequence"/>
</dbReference>
<evidence type="ECO:0008006" key="5">
    <source>
        <dbReference type="Google" id="ProtNLM"/>
    </source>
</evidence>
<evidence type="ECO:0000313" key="3">
    <source>
        <dbReference type="EMBL" id="KAJ2784931.1"/>
    </source>
</evidence>
<protein>
    <recommendedName>
        <fullName evidence="5">UBZ4-type domain-containing protein</fullName>
    </recommendedName>
</protein>
<dbReference type="GO" id="GO:0033557">
    <property type="term" value="C:Slx1-Slx4 complex"/>
    <property type="evidence" value="ECO:0007669"/>
    <property type="project" value="TreeGrafter"/>
</dbReference>
<dbReference type="OrthoDB" id="5576441at2759"/>
<dbReference type="AlphaFoldDB" id="A0A9W8LL53"/>
<sequence length="286" mass="30158">MGPRIDCAVCAADLSALEVGRRAAHVEACLGARAPRAAAGDDTLDRLDDCPVCGAAWAAERGAPRVAHARACAAQHGLTAGEFAALVDMFRESLGGSRSEHSGASAPRRARARPIDGWLGRRGSSSGAASQSSEAAEDEDFQAARARAPRRQAAISVRRVGKKAQAALDELDDDLNEAKALSLSLTREPRAEAVRAPTGRRAAELLARSDILAGEEAQSYIRQRAMALERMDEERAARAGGHGPTREARGDAAGGGGGELWAMGSQVDAPYRPYCPMFEGYRVRAD</sequence>
<name>A0A9W8LL53_9FUNG</name>
<reference evidence="3" key="1">
    <citation type="submission" date="2022-07" db="EMBL/GenBank/DDBJ databases">
        <title>Phylogenomic reconstructions and comparative analyses of Kickxellomycotina fungi.</title>
        <authorList>
            <person name="Reynolds N.K."/>
            <person name="Stajich J.E."/>
            <person name="Barry K."/>
            <person name="Grigoriev I.V."/>
            <person name="Crous P."/>
            <person name="Smith M.E."/>
        </authorList>
    </citation>
    <scope>NUCLEOTIDE SEQUENCE</scope>
    <source>
        <strain evidence="3">NBRC 105414</strain>
    </source>
</reference>
<evidence type="ECO:0000256" key="1">
    <source>
        <dbReference type="SAM" id="Coils"/>
    </source>
</evidence>
<feature type="compositionally biased region" description="Low complexity" evidence="2">
    <location>
        <begin position="123"/>
        <end position="134"/>
    </location>
</feature>
<dbReference type="GO" id="GO:0000712">
    <property type="term" value="P:resolution of meiotic recombination intermediates"/>
    <property type="evidence" value="ECO:0007669"/>
    <property type="project" value="TreeGrafter"/>
</dbReference>